<dbReference type="InterPro" id="IPR007253">
    <property type="entry name" value="Cell_wall-bd_2"/>
</dbReference>
<dbReference type="PROSITE" id="PS00136">
    <property type="entry name" value="SUBTILASE_ASP"/>
    <property type="match status" value="1"/>
</dbReference>
<keyword evidence="9" id="KW-0732">Signal</keyword>
<proteinExistence type="inferred from homology"/>
<evidence type="ECO:0000256" key="8">
    <source>
        <dbReference type="SAM" id="MobiDB-lite"/>
    </source>
</evidence>
<evidence type="ECO:0000313" key="11">
    <source>
        <dbReference type="EMBL" id="PYZ97067.1"/>
    </source>
</evidence>
<comment type="similarity">
    <text evidence="1 6 7">Belongs to the peptidase S8 family.</text>
</comment>
<dbReference type="Gene3D" id="2.60.120.260">
    <property type="entry name" value="Galactose-binding domain-like"/>
    <property type="match status" value="1"/>
</dbReference>
<dbReference type="Pfam" id="PF00082">
    <property type="entry name" value="Peptidase_S8"/>
    <property type="match status" value="1"/>
</dbReference>
<evidence type="ECO:0000256" key="4">
    <source>
        <dbReference type="ARBA" id="ARBA00022825"/>
    </source>
</evidence>
<dbReference type="CDD" id="cd00063">
    <property type="entry name" value="FN3"/>
    <property type="match status" value="1"/>
</dbReference>
<dbReference type="InterPro" id="IPR008969">
    <property type="entry name" value="CarboxyPept-like_regulatory"/>
</dbReference>
<dbReference type="SUPFAM" id="SSF52743">
    <property type="entry name" value="Subtilisin-like"/>
    <property type="match status" value="1"/>
</dbReference>
<feature type="chain" id="PRO_5039055825" description="Fibronectin type-III domain-containing protein" evidence="9">
    <location>
        <begin position="37"/>
        <end position="1996"/>
    </location>
</feature>
<organism evidence="11 12">
    <name type="scientific">Alteribacter lacisalsi</name>
    <dbReference type="NCBI Taxonomy" id="2045244"/>
    <lineage>
        <taxon>Bacteria</taxon>
        <taxon>Bacillati</taxon>
        <taxon>Bacillota</taxon>
        <taxon>Bacilli</taxon>
        <taxon>Bacillales</taxon>
        <taxon>Bacillaceae</taxon>
        <taxon>Alteribacter</taxon>
    </lineage>
</organism>
<evidence type="ECO:0000313" key="12">
    <source>
        <dbReference type="Proteomes" id="UP000248066"/>
    </source>
</evidence>
<sequence length="1996" mass="215313">MSAKKHKSRERNGLKMKFTRSMAVFMSFLIVFSAFSSTISAAPASGPTDSVSWSDENRESAEVTVDAEVTTTFATEEYVDVLIEFESQVDTGQVAADAAANLDANTSKHEETKTKRAAVVRELQANADRTQQQVVSYLDSQLEEGSVQEFTSYYIMNVVSATVTEDVLEDLASYPEIRTVKLDQEIHVEFPEKSEEYEIETSSDGVEWNIDAVNAPQVWNEFGLDGTGVVIGMIDTGIDWSHEALMHQWRGYDANDPENPNPEGNWFDAINGEQMPVEDPVNPHGTHVMGTMLGQDLSGNNKIGVAPNAEWITARALTNDGGMQSWLLAAGEFMLAPNGDPELAPDIVNNSWGGSSDLDEWYRPMVNAWRDAGIFPVFAAGNTPGQSEPGSISTPSNYPESYAVGATDIDNIRGGFSNQGPGPYDDNLKPDIAAPGVNIRSAVPGGYQGGWNGTSMAAPNVAGIAALLLSMDASLTPDDLEEVLNNSVTPLTDDQYPESPNNGYGRGLVDAYEAVLAISDGHSSVEGYVLKEGEDTNAPEISHDPITAAYEGIDLPIYADVEDDVAITSVRLLVSVPHLEYDLVIPMEQESGNHREGAFRTEIPADYITGEGFSYSIEANDFGNNVTETEVTDVDVRFGIKPDEYATDFSEQPVGWIFEGDWAWDEPTLGPEPEAGDRVIATNPHGVYDPRDDRMLVAPPIDLREADEASLRFHHWYSTPATVLPYDYSELYVSTDYGDTWDRQGTFFAGQSDGWEGYYLDLNDFTGSEEPVLVGFRHHSGNANNAQYEGWYLDDVELVGVDTTPPGEPVNLEASAKTDGVTVSWNAPEDLDVEKYQVHRALEGEDFEEIGETGDRSFTDPDIEGQTVYEYKVKAIDFAGNESGFSETLTVVTPVIEPVYYENFDQDDGGFATGGNNNSWEWGEPTYGPNEAEAGDNLWGTNLDGVYNADEQSWIESPVIDLTEAASAEMTFSHWRDHTLFHNGQVLVSIDEGESWEQIAEYGARIRAWEETTLRLDEFAGEEIQLRFLNNGSPFISPEAGWYIDELTVVGSFETEASTAAASHGETAVVQADEKSEDIYEVPVTFTLNSDSHHYYTSEDDISEEVTGLPLAATLTVEETGRTVRTDPADGSYTLIHAASEDGEPYTLTVESYGFYSETIELELEPDTVKQQSFVLDPVPTGEASGEVTDQRTGEPVEGASVSLAEDSRVSADTTDDTGTFTLEDVLEGSYTVLVTHPDYHSGEAEVEVTGGEVSNVSVELRPFIGFNGEIAYDDGSAENARAFYNAGAGWGMRMTPQAEARVDGVSVYLWGTDWPVPGSDDFAVAVFDSVPGGGAGNMVIGPVEVEGERGGWNYVDLSEYSFTTDRDFYVVMIQTGSNPNAPGMGMDESGPFAERSYTYANGSFEQLDEEYGNIMIRSDVTYALNAPSWDQEDTIYTNEDTVEVSGTTNADGPVTIYNGDQTAAETEAVDRTFSAEVELTEGTNELTAVSVSEDGDSDPSSVLTVVKDVTAPEITITAPEEGMVTKRDSVTVTGEAADDNLAYVSVNGTETQVEDDGTFSETLLLAEEGEHTITVEAADLAGNTAAAERTVVKNTSVPEIAGLEPSEDMTVIAGDTVQVSFESDVYGGEAVFSVKLPIGSNNSEGLSKDMTETAPGGYEGSWTVPEGLVIDEARVEVTITDQAGNTASQVAAGSITVTEAQESMIDRIYGENRYETAAAISQAGWEEADTVLLARGDDFADALSAAPLAYQYDAPVLLTSSDYLRDVTAEEITRLGAENVIILGGENAVSENVEQSLVDLGLAVERIAGENRYETAAAIAGELDGTSGEPALLVNGLDFADSVSSASHAAQNGYPVLLTNGEQLHEATAGALNDLSIEEVLVIGGENAISDEVFGQLPDPYRIYGDNRYETSVAVAEYFGSTNRLFIATGREFPDALSGAVLAAGYQTGILLTGDEPAASAEAYILNNGIDHLSILGGTNAVSEHTEEQLKVLLP</sequence>
<reference evidence="11 12" key="1">
    <citation type="submission" date="2017-10" db="EMBL/GenBank/DDBJ databases">
        <title>Bacillus sp. nov., a halophilic bacterium isolated from a Yangshapao Lake.</title>
        <authorList>
            <person name="Wang H."/>
        </authorList>
    </citation>
    <scope>NUCLEOTIDE SEQUENCE [LARGE SCALE GENOMIC DNA]</scope>
    <source>
        <strain evidence="11 12">YSP-3</strain>
    </source>
</reference>
<dbReference type="Gene3D" id="3.40.50.12090">
    <property type="match status" value="2"/>
</dbReference>
<dbReference type="InterPro" id="IPR013783">
    <property type="entry name" value="Ig-like_fold"/>
</dbReference>
<dbReference type="InterPro" id="IPR000209">
    <property type="entry name" value="Peptidase_S8/S53_dom"/>
</dbReference>
<dbReference type="InterPro" id="IPR023828">
    <property type="entry name" value="Peptidase_S8_Ser-AS"/>
</dbReference>
<feature type="active site" description="Charge relay system" evidence="5 6">
    <location>
        <position position="235"/>
    </location>
</feature>
<accession>A0A2W0H7G9</accession>
<gene>
    <name evidence="11" type="ORF">CR205_00205</name>
</gene>
<dbReference type="PANTHER" id="PTHR43806:SF67">
    <property type="entry name" value="EGF-LIKE DOMAIN-CONTAINING PROTEIN"/>
    <property type="match status" value="1"/>
</dbReference>
<feature type="active site" description="Charge relay system" evidence="5 6">
    <location>
        <position position="455"/>
    </location>
</feature>
<protein>
    <recommendedName>
        <fullName evidence="10">Fibronectin type-III domain-containing protein</fullName>
    </recommendedName>
</protein>
<dbReference type="EMBL" id="PDOF01000001">
    <property type="protein sequence ID" value="PYZ97067.1"/>
    <property type="molecule type" value="Genomic_DNA"/>
</dbReference>
<evidence type="ECO:0000256" key="2">
    <source>
        <dbReference type="ARBA" id="ARBA00022670"/>
    </source>
</evidence>
<dbReference type="Proteomes" id="UP000248066">
    <property type="component" value="Unassembled WGS sequence"/>
</dbReference>
<dbReference type="Gene3D" id="3.40.50.200">
    <property type="entry name" value="Peptidase S8/S53 domain"/>
    <property type="match status" value="1"/>
</dbReference>
<dbReference type="PROSITE" id="PS00138">
    <property type="entry name" value="SUBTILASE_SER"/>
    <property type="match status" value="1"/>
</dbReference>
<dbReference type="GO" id="GO:0006508">
    <property type="term" value="P:proteolysis"/>
    <property type="evidence" value="ECO:0007669"/>
    <property type="project" value="UniProtKB-KW"/>
</dbReference>
<evidence type="ECO:0000256" key="1">
    <source>
        <dbReference type="ARBA" id="ARBA00011073"/>
    </source>
</evidence>
<keyword evidence="3 6" id="KW-0378">Hydrolase</keyword>
<evidence type="ECO:0000256" key="5">
    <source>
        <dbReference type="PIRSR" id="PIRSR615500-1"/>
    </source>
</evidence>
<evidence type="ECO:0000256" key="9">
    <source>
        <dbReference type="SAM" id="SignalP"/>
    </source>
</evidence>
<feature type="signal peptide" evidence="9">
    <location>
        <begin position="1"/>
        <end position="36"/>
    </location>
</feature>
<dbReference type="PROSITE" id="PS51892">
    <property type="entry name" value="SUBTILASE"/>
    <property type="match status" value="1"/>
</dbReference>
<dbReference type="PRINTS" id="PR00723">
    <property type="entry name" value="SUBTILISIN"/>
</dbReference>
<dbReference type="InterPro" id="IPR003961">
    <property type="entry name" value="FN3_dom"/>
</dbReference>
<evidence type="ECO:0000256" key="7">
    <source>
        <dbReference type="RuleBase" id="RU003355"/>
    </source>
</evidence>
<comment type="caution">
    <text evidence="11">The sequence shown here is derived from an EMBL/GenBank/DDBJ whole genome shotgun (WGS) entry which is preliminary data.</text>
</comment>
<dbReference type="PANTHER" id="PTHR43806">
    <property type="entry name" value="PEPTIDASE S8"/>
    <property type="match status" value="1"/>
</dbReference>
<dbReference type="Pfam" id="PF13620">
    <property type="entry name" value="CarboxypepD_reg"/>
    <property type="match status" value="1"/>
</dbReference>
<dbReference type="SMART" id="SM00060">
    <property type="entry name" value="FN3"/>
    <property type="match status" value="1"/>
</dbReference>
<feature type="active site" description="Charge relay system" evidence="5 6">
    <location>
        <position position="284"/>
    </location>
</feature>
<dbReference type="GO" id="GO:0004252">
    <property type="term" value="F:serine-type endopeptidase activity"/>
    <property type="evidence" value="ECO:0007669"/>
    <property type="project" value="UniProtKB-UniRule"/>
</dbReference>
<name>A0A2W0H7G9_9BACI</name>
<dbReference type="InterPro" id="IPR036852">
    <property type="entry name" value="Peptidase_S8/S53_dom_sf"/>
</dbReference>
<dbReference type="SUPFAM" id="SSF49464">
    <property type="entry name" value="Carboxypeptidase regulatory domain-like"/>
    <property type="match status" value="1"/>
</dbReference>
<feature type="domain" description="Fibronectin type-III" evidence="10">
    <location>
        <begin position="805"/>
        <end position="896"/>
    </location>
</feature>
<dbReference type="Gene3D" id="2.60.40.10">
    <property type="entry name" value="Immunoglobulins"/>
    <property type="match status" value="3"/>
</dbReference>
<evidence type="ECO:0000256" key="3">
    <source>
        <dbReference type="ARBA" id="ARBA00022801"/>
    </source>
</evidence>
<keyword evidence="12" id="KW-1185">Reference proteome</keyword>
<dbReference type="InterPro" id="IPR050131">
    <property type="entry name" value="Peptidase_S8_subtilisin-like"/>
</dbReference>
<feature type="region of interest" description="Disordered" evidence="8">
    <location>
        <begin position="1178"/>
        <end position="1199"/>
    </location>
</feature>
<dbReference type="PROSITE" id="PS50853">
    <property type="entry name" value="FN3"/>
    <property type="match status" value="1"/>
</dbReference>
<dbReference type="InterPro" id="IPR015500">
    <property type="entry name" value="Peptidase_S8_subtilisin-rel"/>
</dbReference>
<dbReference type="InterPro" id="IPR023827">
    <property type="entry name" value="Peptidase_S8_Asp-AS"/>
</dbReference>
<keyword evidence="2 6" id="KW-0645">Protease</keyword>
<dbReference type="Pfam" id="PF04122">
    <property type="entry name" value="CW_binding_2"/>
    <property type="match status" value="3"/>
</dbReference>
<dbReference type="Gene3D" id="2.60.40.1120">
    <property type="entry name" value="Carboxypeptidase-like, regulatory domain"/>
    <property type="match status" value="2"/>
</dbReference>
<dbReference type="Pfam" id="PF09136">
    <property type="entry name" value="Glucodextran_B"/>
    <property type="match status" value="1"/>
</dbReference>
<evidence type="ECO:0000256" key="6">
    <source>
        <dbReference type="PROSITE-ProRule" id="PRU01240"/>
    </source>
</evidence>
<evidence type="ECO:0000259" key="10">
    <source>
        <dbReference type="PROSITE" id="PS50853"/>
    </source>
</evidence>
<keyword evidence="4 6" id="KW-0720">Serine protease</keyword>
<dbReference type="SUPFAM" id="SSF49265">
    <property type="entry name" value="Fibronectin type III"/>
    <property type="match status" value="1"/>
</dbReference>
<dbReference type="InterPro" id="IPR036116">
    <property type="entry name" value="FN3_sf"/>
</dbReference>